<comment type="similarity">
    <text evidence="1">Belongs to the short-chain dehydrogenases/reductases (SDR) family.</text>
</comment>
<reference evidence="2 3" key="1">
    <citation type="submission" date="2016-10" db="EMBL/GenBank/DDBJ databases">
        <authorList>
            <person name="de Groot N.N."/>
        </authorList>
    </citation>
    <scope>NUCLEOTIDE SEQUENCE [LARGE SCALE GENOMIC DNA]</scope>
    <source>
        <strain evidence="2 3">DSM 14858</strain>
    </source>
</reference>
<name>A0A1H7LB34_9RHOB</name>
<dbReference type="Pfam" id="PF00106">
    <property type="entry name" value="adh_short"/>
    <property type="match status" value="1"/>
</dbReference>
<dbReference type="RefSeq" id="WP_092761701.1">
    <property type="nucleotide sequence ID" value="NZ_FNZQ01000002.1"/>
</dbReference>
<dbReference type="SUPFAM" id="SSF51735">
    <property type="entry name" value="NAD(P)-binding Rossmann-fold domains"/>
    <property type="match status" value="1"/>
</dbReference>
<gene>
    <name evidence="2" type="ORF">SAMN04488526_1659</name>
</gene>
<dbReference type="GO" id="GO:0016616">
    <property type="term" value="F:oxidoreductase activity, acting on the CH-OH group of donors, NAD or NADP as acceptor"/>
    <property type="evidence" value="ECO:0007669"/>
    <property type="project" value="TreeGrafter"/>
</dbReference>
<proteinExistence type="inferred from homology"/>
<dbReference type="STRING" id="188906.SAMN04488526_1659"/>
<dbReference type="AlphaFoldDB" id="A0A1H7LB34"/>
<dbReference type="PRINTS" id="PR00080">
    <property type="entry name" value="SDRFAMILY"/>
</dbReference>
<dbReference type="InterPro" id="IPR002347">
    <property type="entry name" value="SDR_fam"/>
</dbReference>
<protein>
    <submittedName>
        <fullName evidence="2">Short-chain dehydrogenase</fullName>
    </submittedName>
</protein>
<dbReference type="PRINTS" id="PR00081">
    <property type="entry name" value="GDHRDH"/>
</dbReference>
<evidence type="ECO:0000313" key="2">
    <source>
        <dbReference type="EMBL" id="SEK95705.1"/>
    </source>
</evidence>
<keyword evidence="3" id="KW-1185">Reference proteome</keyword>
<organism evidence="2 3">
    <name type="scientific">Jannaschia helgolandensis</name>
    <dbReference type="NCBI Taxonomy" id="188906"/>
    <lineage>
        <taxon>Bacteria</taxon>
        <taxon>Pseudomonadati</taxon>
        <taxon>Pseudomonadota</taxon>
        <taxon>Alphaproteobacteria</taxon>
        <taxon>Rhodobacterales</taxon>
        <taxon>Roseobacteraceae</taxon>
        <taxon>Jannaschia</taxon>
    </lineage>
</organism>
<dbReference type="InterPro" id="IPR052184">
    <property type="entry name" value="SDR_enzymes"/>
</dbReference>
<dbReference type="EMBL" id="FNZQ01000002">
    <property type="protein sequence ID" value="SEK95705.1"/>
    <property type="molecule type" value="Genomic_DNA"/>
</dbReference>
<dbReference type="PANTHER" id="PTHR45458:SF1">
    <property type="entry name" value="SHORT CHAIN DEHYDROGENASE"/>
    <property type="match status" value="1"/>
</dbReference>
<dbReference type="OrthoDB" id="9785826at2"/>
<accession>A0A1H7LB34</accession>
<dbReference type="Proteomes" id="UP000199283">
    <property type="component" value="Unassembled WGS sequence"/>
</dbReference>
<sequence length="208" mass="21370">MRALITGTSRGIGAALVDEGRARGHEVIGTTRSGDAPTLDVTDTSAQARVAAEIGAIDLLVCNAGVFLDRGATLETLTAEALNDSFATNATGVFLTVQAQLENLSEGGRIAIISSQMGSSSQASGNSFAYRASKAAAINLGLGLADALRERGIAVGIYHPGWVRTDMGGNSAAISVETSANGLWDRFEALTLAQTGAFETYDGTPHPV</sequence>
<evidence type="ECO:0000256" key="1">
    <source>
        <dbReference type="RuleBase" id="RU000363"/>
    </source>
</evidence>
<evidence type="ECO:0000313" key="3">
    <source>
        <dbReference type="Proteomes" id="UP000199283"/>
    </source>
</evidence>
<dbReference type="InterPro" id="IPR036291">
    <property type="entry name" value="NAD(P)-bd_dom_sf"/>
</dbReference>
<dbReference type="PANTHER" id="PTHR45458">
    <property type="entry name" value="SHORT-CHAIN DEHYDROGENASE/REDUCTASE SDR"/>
    <property type="match status" value="1"/>
</dbReference>
<dbReference type="Gene3D" id="3.40.50.720">
    <property type="entry name" value="NAD(P)-binding Rossmann-like Domain"/>
    <property type="match status" value="1"/>
</dbReference>